<organism evidence="5 6">
    <name type="scientific">Chryseobacterium gilvum</name>
    <dbReference type="NCBI Taxonomy" id="2976534"/>
    <lineage>
        <taxon>Bacteria</taxon>
        <taxon>Pseudomonadati</taxon>
        <taxon>Bacteroidota</taxon>
        <taxon>Flavobacteriia</taxon>
        <taxon>Flavobacteriales</taxon>
        <taxon>Weeksellaceae</taxon>
        <taxon>Chryseobacterium group</taxon>
        <taxon>Chryseobacterium</taxon>
    </lineage>
</organism>
<dbReference type="Pfam" id="PF12833">
    <property type="entry name" value="HTH_18"/>
    <property type="match status" value="1"/>
</dbReference>
<dbReference type="InterPro" id="IPR009057">
    <property type="entry name" value="Homeodomain-like_sf"/>
</dbReference>
<evidence type="ECO:0000256" key="1">
    <source>
        <dbReference type="ARBA" id="ARBA00023015"/>
    </source>
</evidence>
<sequence>MYTIANQLNQIGFSITRVSDIIKRNSYQKKFNTSEYFCIYLVAEDINLFVGGVLYAVKGGNAVFIGPQKDVEFENALNKEIYIIAFSSDFYDRSSKDSIFLNSQIFFNYNSEIFIAPYFGNTQYNQVILVDRLMKFKNKDESLYVSAAHNAIEGLLLDAYLHIENHHAENEEKLLYVSYVNRFKILLQRDFKTAKKVSHYADELKISPRRLTEMTEYVYSKSAKQIIIEKIKLESEKAIKYSNLSISEIAYEMGFNDEGNFSNFVKKHTGKKPSEMRLLLV</sequence>
<comment type="caution">
    <text evidence="5">The sequence shown here is derived from an EMBL/GenBank/DDBJ whole genome shotgun (WGS) entry which is preliminary data.</text>
</comment>
<protein>
    <submittedName>
        <fullName evidence="5">AraC family transcriptional regulator</fullName>
    </submittedName>
</protein>
<keyword evidence="1" id="KW-0805">Transcription regulation</keyword>
<keyword evidence="3" id="KW-0804">Transcription</keyword>
<dbReference type="Proteomes" id="UP001208114">
    <property type="component" value="Unassembled WGS sequence"/>
</dbReference>
<evidence type="ECO:0000259" key="4">
    <source>
        <dbReference type="PROSITE" id="PS01124"/>
    </source>
</evidence>
<dbReference type="Gene3D" id="1.10.10.60">
    <property type="entry name" value="Homeodomain-like"/>
    <property type="match status" value="1"/>
</dbReference>
<feature type="domain" description="HTH araC/xylS-type" evidence="4">
    <location>
        <begin position="181"/>
        <end position="279"/>
    </location>
</feature>
<dbReference type="PANTHER" id="PTHR43280">
    <property type="entry name" value="ARAC-FAMILY TRANSCRIPTIONAL REGULATOR"/>
    <property type="match status" value="1"/>
</dbReference>
<evidence type="ECO:0000313" key="5">
    <source>
        <dbReference type="EMBL" id="MCU7613142.1"/>
    </source>
</evidence>
<dbReference type="RefSeq" id="WP_262988990.1">
    <property type="nucleotide sequence ID" value="NZ_JAOTEN010000001.1"/>
</dbReference>
<dbReference type="PANTHER" id="PTHR43280:SF32">
    <property type="entry name" value="TRANSCRIPTIONAL REGULATORY PROTEIN"/>
    <property type="match status" value="1"/>
</dbReference>
<evidence type="ECO:0000313" key="6">
    <source>
        <dbReference type="Proteomes" id="UP001208114"/>
    </source>
</evidence>
<dbReference type="EMBL" id="JAOTEN010000001">
    <property type="protein sequence ID" value="MCU7613142.1"/>
    <property type="molecule type" value="Genomic_DNA"/>
</dbReference>
<evidence type="ECO:0000256" key="2">
    <source>
        <dbReference type="ARBA" id="ARBA00023125"/>
    </source>
</evidence>
<dbReference type="PROSITE" id="PS01124">
    <property type="entry name" value="HTH_ARAC_FAMILY_2"/>
    <property type="match status" value="1"/>
</dbReference>
<evidence type="ECO:0000256" key="3">
    <source>
        <dbReference type="ARBA" id="ARBA00023163"/>
    </source>
</evidence>
<dbReference type="InterPro" id="IPR018060">
    <property type="entry name" value="HTH_AraC"/>
</dbReference>
<reference evidence="6" key="1">
    <citation type="submission" date="2023-07" db="EMBL/GenBank/DDBJ databases">
        <title>Chryseobacterium sp. GMJ5 Genome sequencing and assembly.</title>
        <authorList>
            <person name="Jung Y."/>
        </authorList>
    </citation>
    <scope>NUCLEOTIDE SEQUENCE [LARGE SCALE GENOMIC DNA]</scope>
    <source>
        <strain evidence="6">GMJ5</strain>
    </source>
</reference>
<gene>
    <name evidence="5" type="ORF">N0B16_01730</name>
</gene>
<dbReference type="SUPFAM" id="SSF46689">
    <property type="entry name" value="Homeodomain-like"/>
    <property type="match status" value="1"/>
</dbReference>
<dbReference type="SMART" id="SM00342">
    <property type="entry name" value="HTH_ARAC"/>
    <property type="match status" value="1"/>
</dbReference>
<name>A0ABT2VW83_9FLAO</name>
<proteinExistence type="predicted"/>
<accession>A0ABT2VW83</accession>
<keyword evidence="6" id="KW-1185">Reference proteome</keyword>
<keyword evidence="2" id="KW-0238">DNA-binding</keyword>